<accession>A0A154PQ79</accession>
<evidence type="ECO:0000256" key="1">
    <source>
        <dbReference type="SAM" id="MobiDB-lite"/>
    </source>
</evidence>
<feature type="region of interest" description="Disordered" evidence="1">
    <location>
        <begin position="1"/>
        <end position="29"/>
    </location>
</feature>
<evidence type="ECO:0000313" key="3">
    <source>
        <dbReference type="Proteomes" id="UP000076502"/>
    </source>
</evidence>
<gene>
    <name evidence="2" type="ORF">WN55_06474</name>
</gene>
<dbReference type="EMBL" id="KQ435033">
    <property type="protein sequence ID" value="KZC14042.1"/>
    <property type="molecule type" value="Genomic_DNA"/>
</dbReference>
<feature type="compositionally biased region" description="Basic and acidic residues" evidence="1">
    <location>
        <begin position="1"/>
        <end position="19"/>
    </location>
</feature>
<protein>
    <submittedName>
        <fullName evidence="2">Uncharacterized protein</fullName>
    </submittedName>
</protein>
<keyword evidence="3" id="KW-1185">Reference proteome</keyword>
<evidence type="ECO:0000313" key="2">
    <source>
        <dbReference type="EMBL" id="KZC14042.1"/>
    </source>
</evidence>
<dbReference type="Proteomes" id="UP000076502">
    <property type="component" value="Unassembled WGS sequence"/>
</dbReference>
<proteinExistence type="predicted"/>
<reference evidence="2 3" key="1">
    <citation type="submission" date="2015-07" db="EMBL/GenBank/DDBJ databases">
        <title>The genome of Dufourea novaeangliae.</title>
        <authorList>
            <person name="Pan H."/>
            <person name="Kapheim K."/>
        </authorList>
    </citation>
    <scope>NUCLEOTIDE SEQUENCE [LARGE SCALE GENOMIC DNA]</scope>
    <source>
        <strain evidence="2">0120121106</strain>
        <tissue evidence="2">Whole body</tissue>
    </source>
</reference>
<organism evidence="2 3">
    <name type="scientific">Dufourea novaeangliae</name>
    <name type="common">Sweat bee</name>
    <dbReference type="NCBI Taxonomy" id="178035"/>
    <lineage>
        <taxon>Eukaryota</taxon>
        <taxon>Metazoa</taxon>
        <taxon>Ecdysozoa</taxon>
        <taxon>Arthropoda</taxon>
        <taxon>Hexapoda</taxon>
        <taxon>Insecta</taxon>
        <taxon>Pterygota</taxon>
        <taxon>Neoptera</taxon>
        <taxon>Endopterygota</taxon>
        <taxon>Hymenoptera</taxon>
        <taxon>Apocrita</taxon>
        <taxon>Aculeata</taxon>
        <taxon>Apoidea</taxon>
        <taxon>Anthophila</taxon>
        <taxon>Halictidae</taxon>
        <taxon>Rophitinae</taxon>
        <taxon>Dufourea</taxon>
    </lineage>
</organism>
<sequence>MNGPNESREPIKDYSRLVDDAPAPVSADRESKNKLRLLHASLTFATSHLIGTTKYTFPFGCSVNFHRTHSDPALTSSWGRSNSNSCDTRLTVVSLLCGVNHTIASSDNFFFSYGEC</sequence>
<name>A0A154PQ79_DUFNO</name>
<dbReference type="AlphaFoldDB" id="A0A154PQ79"/>